<dbReference type="HOGENOM" id="CLU_1648624_0_0_0"/>
<dbReference type="RefSeq" id="WP_013559004.1">
    <property type="nucleotide sequence ID" value="NC_014960.1"/>
</dbReference>
<sequence>MDSNRSQHYNFVYEAIPVMFHSQTNQFMKYLERDGTKFLEFWWDHVGERLPEERLSDFKDVACEITPIDQQTKMAIIRLPVPTADREAYYIGLISRPERRFAWVRLPNTSVVCLIRREGDAFPNGTELVELTPSARVVSVGAGPLPEWEAFKQVLLKMVKKG</sequence>
<accession>E8N1K4</accession>
<evidence type="ECO:0000313" key="2">
    <source>
        <dbReference type="Proteomes" id="UP000008922"/>
    </source>
</evidence>
<protein>
    <submittedName>
        <fullName evidence="1">Uncharacterized protein</fullName>
    </submittedName>
</protein>
<dbReference type="AlphaFoldDB" id="E8N1K4"/>
<reference evidence="1 2" key="1">
    <citation type="submission" date="2010-12" db="EMBL/GenBank/DDBJ databases">
        <title>Whole genome sequence of Anaerolinea thermophila UNI-1.</title>
        <authorList>
            <person name="Narita-Yamada S."/>
            <person name="Kishi E."/>
            <person name="Watanabe Y."/>
            <person name="Takasaki K."/>
            <person name="Ankai A."/>
            <person name="Oguchi A."/>
            <person name="Fukui S."/>
            <person name="Takahashi M."/>
            <person name="Yashiro I."/>
            <person name="Hosoyama A."/>
            <person name="Sekiguchi Y."/>
            <person name="Hanada S."/>
            <person name="Fujita N."/>
        </authorList>
    </citation>
    <scope>NUCLEOTIDE SEQUENCE [LARGE SCALE GENOMIC DNA]</scope>
    <source>
        <strain evidence="2">DSM 14523 / JCM 11388 / NBRC 100420 / UNI-1</strain>
    </source>
</reference>
<dbReference type="KEGG" id="atm:ANT_05750"/>
<dbReference type="Proteomes" id="UP000008922">
    <property type="component" value="Chromosome"/>
</dbReference>
<organism evidence="1 2">
    <name type="scientific">Anaerolinea thermophila (strain DSM 14523 / JCM 11388 / NBRC 100420 / UNI-1)</name>
    <dbReference type="NCBI Taxonomy" id="926569"/>
    <lineage>
        <taxon>Bacteria</taxon>
        <taxon>Bacillati</taxon>
        <taxon>Chloroflexota</taxon>
        <taxon>Anaerolineae</taxon>
        <taxon>Anaerolineales</taxon>
        <taxon>Anaerolineaceae</taxon>
        <taxon>Anaerolinea</taxon>
    </lineage>
</organism>
<dbReference type="OrthoDB" id="3436315at2"/>
<name>E8N1K4_ANATU</name>
<gene>
    <name evidence="1" type="ordered locus">ANT_05750</name>
</gene>
<keyword evidence="2" id="KW-1185">Reference proteome</keyword>
<evidence type="ECO:0000313" key="1">
    <source>
        <dbReference type="EMBL" id="BAJ62609.1"/>
    </source>
</evidence>
<proteinExistence type="predicted"/>
<dbReference type="STRING" id="926569.ANT_05750"/>
<dbReference type="EMBL" id="AP012029">
    <property type="protein sequence ID" value="BAJ62609.1"/>
    <property type="molecule type" value="Genomic_DNA"/>
</dbReference>
<dbReference type="InParanoid" id="E8N1K4"/>